<keyword evidence="2" id="KW-1185">Reference proteome</keyword>
<protein>
    <submittedName>
        <fullName evidence="1">Uncharacterized protein</fullName>
    </submittedName>
</protein>
<dbReference type="Proteomes" id="UP000271087">
    <property type="component" value="Unassembled WGS sequence"/>
</dbReference>
<accession>A0A3P6UD46</accession>
<evidence type="ECO:0000313" key="1">
    <source>
        <dbReference type="EMBL" id="VDK89650.1"/>
    </source>
</evidence>
<dbReference type="AlphaFoldDB" id="A0A3P6UD46"/>
<evidence type="ECO:0000313" key="2">
    <source>
        <dbReference type="Proteomes" id="UP000271087"/>
    </source>
</evidence>
<organism evidence="1 2">
    <name type="scientific">Onchocerca ochengi</name>
    <name type="common">Filarial nematode worm</name>
    <dbReference type="NCBI Taxonomy" id="42157"/>
    <lineage>
        <taxon>Eukaryota</taxon>
        <taxon>Metazoa</taxon>
        <taxon>Ecdysozoa</taxon>
        <taxon>Nematoda</taxon>
        <taxon>Chromadorea</taxon>
        <taxon>Rhabditida</taxon>
        <taxon>Spirurina</taxon>
        <taxon>Spiruromorpha</taxon>
        <taxon>Filarioidea</taxon>
        <taxon>Onchocercidae</taxon>
        <taxon>Onchocerca</taxon>
    </lineage>
</organism>
<gene>
    <name evidence="1" type="ORF">NOO_LOCUS8563</name>
</gene>
<proteinExistence type="predicted"/>
<feature type="non-terminal residue" evidence="1">
    <location>
        <position position="37"/>
    </location>
</feature>
<reference evidence="1 2" key="1">
    <citation type="submission" date="2018-08" db="EMBL/GenBank/DDBJ databases">
        <authorList>
            <person name="Laetsch R D."/>
            <person name="Stevens L."/>
            <person name="Kumar S."/>
            <person name="Blaxter L. M."/>
        </authorList>
    </citation>
    <scope>NUCLEOTIDE SEQUENCE [LARGE SCALE GENOMIC DNA]</scope>
</reference>
<name>A0A3P6UD46_ONCOC</name>
<sequence length="37" mass="4260">MFQYRLADNISTGNDRLFEDLQHFVHPTAPVLLTKNG</sequence>
<dbReference type="EMBL" id="UYRW01003642">
    <property type="protein sequence ID" value="VDK89650.1"/>
    <property type="molecule type" value="Genomic_DNA"/>
</dbReference>